<reference evidence="3" key="1">
    <citation type="submission" date="2014-01" db="EMBL/GenBank/DDBJ databases">
        <title>The Genome Sequence of Anopheles farauti FAR1 (V2).</title>
        <authorList>
            <consortium name="The Broad Institute Genomics Platform"/>
            <person name="Neafsey D.E."/>
            <person name="Besansky N."/>
            <person name="Howell P."/>
            <person name="Walton C."/>
            <person name="Young S.K."/>
            <person name="Zeng Q."/>
            <person name="Gargeya S."/>
            <person name="Fitzgerald M."/>
            <person name="Haas B."/>
            <person name="Abouelleil A."/>
            <person name="Allen A.W."/>
            <person name="Alvarado L."/>
            <person name="Arachchi H.M."/>
            <person name="Berlin A.M."/>
            <person name="Chapman S.B."/>
            <person name="Gainer-Dewar J."/>
            <person name="Goldberg J."/>
            <person name="Griggs A."/>
            <person name="Gujja S."/>
            <person name="Hansen M."/>
            <person name="Howarth C."/>
            <person name="Imamovic A."/>
            <person name="Ireland A."/>
            <person name="Larimer J."/>
            <person name="McCowan C."/>
            <person name="Murphy C."/>
            <person name="Pearson M."/>
            <person name="Poon T.W."/>
            <person name="Priest M."/>
            <person name="Roberts A."/>
            <person name="Saif S."/>
            <person name="Shea T."/>
            <person name="Sisk P."/>
            <person name="Sykes S."/>
            <person name="Wortman J."/>
            <person name="Nusbaum C."/>
            <person name="Birren B."/>
        </authorList>
    </citation>
    <scope>NUCLEOTIDE SEQUENCE [LARGE SCALE GENOMIC DNA]</scope>
    <source>
        <strain evidence="3">FAR1</strain>
    </source>
</reference>
<evidence type="ECO:0000256" key="1">
    <source>
        <dbReference type="SAM" id="MobiDB-lite"/>
    </source>
</evidence>
<dbReference type="EnsemblMetazoa" id="AFAF002758-RA">
    <property type="protein sequence ID" value="AFAF002758-PA"/>
    <property type="gene ID" value="AFAF002758"/>
</dbReference>
<reference evidence="2" key="2">
    <citation type="submission" date="2020-05" db="UniProtKB">
        <authorList>
            <consortium name="EnsemblMetazoa"/>
        </authorList>
    </citation>
    <scope>IDENTIFICATION</scope>
    <source>
        <strain evidence="2">FAR1</strain>
    </source>
</reference>
<dbReference type="EMBL" id="AXCN02000111">
    <property type="status" value="NOT_ANNOTATED_CDS"/>
    <property type="molecule type" value="Genomic_DNA"/>
</dbReference>
<proteinExistence type="predicted"/>
<dbReference type="Proteomes" id="UP000075886">
    <property type="component" value="Unassembled WGS sequence"/>
</dbReference>
<name>A0A182Q485_9DIPT</name>
<organism evidence="2 3">
    <name type="scientific">Anopheles farauti</name>
    <dbReference type="NCBI Taxonomy" id="69004"/>
    <lineage>
        <taxon>Eukaryota</taxon>
        <taxon>Metazoa</taxon>
        <taxon>Ecdysozoa</taxon>
        <taxon>Arthropoda</taxon>
        <taxon>Hexapoda</taxon>
        <taxon>Insecta</taxon>
        <taxon>Pterygota</taxon>
        <taxon>Neoptera</taxon>
        <taxon>Endopterygota</taxon>
        <taxon>Diptera</taxon>
        <taxon>Nematocera</taxon>
        <taxon>Culicoidea</taxon>
        <taxon>Culicidae</taxon>
        <taxon>Anophelinae</taxon>
        <taxon>Anopheles</taxon>
    </lineage>
</organism>
<evidence type="ECO:0000313" key="2">
    <source>
        <dbReference type="EnsemblMetazoa" id="AFAF002758-PA"/>
    </source>
</evidence>
<evidence type="ECO:0000313" key="3">
    <source>
        <dbReference type="Proteomes" id="UP000075886"/>
    </source>
</evidence>
<feature type="compositionally biased region" description="Gly residues" evidence="1">
    <location>
        <begin position="1"/>
        <end position="10"/>
    </location>
</feature>
<feature type="region of interest" description="Disordered" evidence="1">
    <location>
        <begin position="1"/>
        <end position="20"/>
    </location>
</feature>
<dbReference type="VEuPathDB" id="VectorBase:AFAF002758"/>
<sequence length="521" mass="55200">MTGRVTGGGTAAAPKPPPAAGAWKRPLPEVLWPLLPDAMVPSKEETFTLCTLLLLLLLIPAPPYDCPGAPLHTTPGGFSVGAGSTWAGAGRTITLSMELSRVLRTLPVALPAVLLISPPPRVCFFFLAKSYMSPKMPANVLRRFFIVSSASSTTDGPPAPLAAAGAALPTPDRAAEADETPDTLLDCDALRVGARSDGCSGGSPDWLLKLPCRPIEPTPGVVRSGIGGGPPPTGTGRVPIGTGGASSVGLVPRDEIELRETAFVIIDGRQTFCRERGRRESVTVVATGHLPAITRAWHTCMRPTTRSAIWRRSSSWLSPISGNVESAALMMNSLPSFETITATPHTSMPPNSSDTCGHQKPETINQRAYGRGVLYFSVIGICSSMAEPWFVFQLPEMDFLLQQKGDPLSDSPVPHSSPAASCSAPGLSSLAVALPPWQWPAFSTHGKRVQVNWKGSKRTVGAGAHHIYAERAASIAQIRPNVALSRDHTPENSGPPNESDVLCEPLRRVKKIKDDLGDVVT</sequence>
<dbReference type="AlphaFoldDB" id="A0A182Q485"/>
<protein>
    <submittedName>
        <fullName evidence="2">Uncharacterized protein</fullName>
    </submittedName>
</protein>
<keyword evidence="3" id="KW-1185">Reference proteome</keyword>
<accession>A0A182Q485</accession>
<feature type="region of interest" description="Disordered" evidence="1">
    <location>
        <begin position="222"/>
        <end position="246"/>
    </location>
</feature>